<reference evidence="3" key="1">
    <citation type="submission" date="2022-10" db="EMBL/GenBank/DDBJ databases">
        <title>Streptomyces beihaiensis sp. nov., a chitin degrading actinobacterium, isolated from shrimp pond soil.</title>
        <authorList>
            <person name="Xie J."/>
            <person name="Shen N."/>
        </authorList>
    </citation>
    <scope>NUCLEOTIDE SEQUENCE</scope>
    <source>
        <strain evidence="3">GXMU-J5</strain>
    </source>
</reference>
<dbReference type="RefSeq" id="WP_266603283.1">
    <property type="nucleotide sequence ID" value="NZ_JAPHNL010000284.1"/>
</dbReference>
<dbReference type="Proteomes" id="UP001163064">
    <property type="component" value="Unassembled WGS sequence"/>
</dbReference>
<evidence type="ECO:0000313" key="4">
    <source>
        <dbReference type="Proteomes" id="UP001163064"/>
    </source>
</evidence>
<organism evidence="3 4">
    <name type="scientific">Streptomyces beihaiensis</name>
    <dbReference type="NCBI Taxonomy" id="2984495"/>
    <lineage>
        <taxon>Bacteria</taxon>
        <taxon>Bacillati</taxon>
        <taxon>Actinomycetota</taxon>
        <taxon>Actinomycetes</taxon>
        <taxon>Kitasatosporales</taxon>
        <taxon>Streptomycetaceae</taxon>
        <taxon>Streptomyces</taxon>
    </lineage>
</organism>
<feature type="domain" description="DUF4232" evidence="2">
    <location>
        <begin position="35"/>
        <end position="148"/>
    </location>
</feature>
<dbReference type="Pfam" id="PF14016">
    <property type="entry name" value="DUF4232"/>
    <property type="match status" value="1"/>
</dbReference>
<dbReference type="InterPro" id="IPR025326">
    <property type="entry name" value="DUF4232"/>
</dbReference>
<proteinExistence type="predicted"/>
<evidence type="ECO:0000256" key="1">
    <source>
        <dbReference type="SAM" id="SignalP"/>
    </source>
</evidence>
<accession>A0ABT3U2J9</accession>
<dbReference type="EMBL" id="JAPHNL010000284">
    <property type="protein sequence ID" value="MCX3062832.1"/>
    <property type="molecule type" value="Genomic_DNA"/>
</dbReference>
<keyword evidence="1" id="KW-0732">Signal</keyword>
<keyword evidence="4" id="KW-1185">Reference proteome</keyword>
<evidence type="ECO:0000313" key="3">
    <source>
        <dbReference type="EMBL" id="MCX3062832.1"/>
    </source>
</evidence>
<evidence type="ECO:0000259" key="2">
    <source>
        <dbReference type="Pfam" id="PF14016"/>
    </source>
</evidence>
<sequence length="183" mass="18983">MRPRHALAVAAAAFCLAALAAPVGAAAEPVSAPRCAEKDLTLRAAPSDDTDGSGTIKLSVRNDSSRACLVDRVPTVTYGDLDGAALPVPASPHRARTLAAHTTAYAEVRSLTASDGAEKQAPTVMYVTVAAAPDQQGHRFQVLDLGAPAGLPVWEPVTTLWQTSPSRADRVLHQQATQGVMAV</sequence>
<protein>
    <submittedName>
        <fullName evidence="3">DUF4232 domain-containing protein</fullName>
    </submittedName>
</protein>
<gene>
    <name evidence="3" type="ORF">OFY01_24350</name>
</gene>
<feature type="chain" id="PRO_5046232494" evidence="1">
    <location>
        <begin position="21"/>
        <end position="183"/>
    </location>
</feature>
<name>A0ABT3U2J9_9ACTN</name>
<comment type="caution">
    <text evidence="3">The sequence shown here is derived from an EMBL/GenBank/DDBJ whole genome shotgun (WGS) entry which is preliminary data.</text>
</comment>
<feature type="signal peptide" evidence="1">
    <location>
        <begin position="1"/>
        <end position="20"/>
    </location>
</feature>